<dbReference type="STRING" id="1161919.EPIR_0164"/>
<dbReference type="Proteomes" id="UP000018217">
    <property type="component" value="Unassembled WGS sequence"/>
</dbReference>
<evidence type="ECO:0000313" key="2">
    <source>
        <dbReference type="Proteomes" id="UP000018217"/>
    </source>
</evidence>
<reference evidence="1 2" key="1">
    <citation type="journal article" date="2013" name="Syst. Appl. Microbiol.">
        <title>Phylogenetic position and virulence apparatus of the pear flower necrosis pathogen Erwinia piriflorinigrans CFBP 5888T as assessed by comparative genomics.</title>
        <authorList>
            <person name="Smits T.H."/>
            <person name="Rezzonico F."/>
            <person name="Lopez M.M."/>
            <person name="Blom J."/>
            <person name="Goesmann A."/>
            <person name="Frey J.E."/>
            <person name="Duffy B."/>
        </authorList>
    </citation>
    <scope>NUCLEOTIDE SEQUENCE [LARGE SCALE GENOMIC DNA]</scope>
    <source>
        <strain evidence="2">CFBP5888</strain>
    </source>
</reference>
<name>V5Z3F6_9GAMM</name>
<proteinExistence type="predicted"/>
<keyword evidence="2" id="KW-1185">Reference proteome</keyword>
<evidence type="ECO:0000313" key="1">
    <source>
        <dbReference type="EMBL" id="CCG85529.1"/>
    </source>
</evidence>
<gene>
    <name evidence="1" type="ORF">EPIR_0164</name>
</gene>
<dbReference type="AlphaFoldDB" id="V5Z3F6"/>
<protein>
    <submittedName>
        <fullName evidence="1">Uncharacterized protein</fullName>
    </submittedName>
</protein>
<accession>V5Z3F6</accession>
<organism evidence="1 2">
    <name type="scientific">Erwinia piriflorinigrans CFBP 5888</name>
    <dbReference type="NCBI Taxonomy" id="1161919"/>
    <lineage>
        <taxon>Bacteria</taxon>
        <taxon>Pseudomonadati</taxon>
        <taxon>Pseudomonadota</taxon>
        <taxon>Gammaproteobacteria</taxon>
        <taxon>Enterobacterales</taxon>
        <taxon>Erwiniaceae</taxon>
        <taxon>Erwinia</taxon>
    </lineage>
</organism>
<sequence length="53" mass="6094">MRVRLRLSLQGIFFLLFPARVVVTSAHRFIKFPSCLTLRRSILLLHNGLSLEG</sequence>
<dbReference type="EMBL" id="CAHS01000003">
    <property type="protein sequence ID" value="CCG85529.1"/>
    <property type="molecule type" value="Genomic_DNA"/>
</dbReference>
<comment type="caution">
    <text evidence="1">The sequence shown here is derived from an EMBL/GenBank/DDBJ whole genome shotgun (WGS) entry which is preliminary data.</text>
</comment>